<accession>A0A221KJQ8</accession>
<keyword evidence="4 12" id="KW-0812">Transmembrane</keyword>
<comment type="function">
    <text evidence="11 12">Heme chaperone required for the biogenesis of c-type cytochromes. Transiently binds heme delivered by CcmC and transfers the heme to apo-cytochromes in a process facilitated by CcmF and CcmH.</text>
</comment>
<dbReference type="KEGG" id="vff:VITFI_CDS3469"/>
<comment type="similarity">
    <text evidence="12">Belongs to the CcmE/CycJ family.</text>
</comment>
<protein>
    <recommendedName>
        <fullName evidence="12">Cytochrome c-type biogenesis protein CcmE</fullName>
    </recommendedName>
    <alternativeName>
        <fullName evidence="12">Cytochrome c maturation protein E</fullName>
    </alternativeName>
    <alternativeName>
        <fullName evidence="12">Heme chaperone CcmE</fullName>
    </alternativeName>
</protein>
<dbReference type="GO" id="GO:0017003">
    <property type="term" value="P:protein-heme linkage"/>
    <property type="evidence" value="ECO:0007669"/>
    <property type="project" value="UniProtKB-UniRule"/>
</dbReference>
<geneLocation type="plasmid" evidence="15">
    <name>pvf1</name>
</geneLocation>
<evidence type="ECO:0000256" key="9">
    <source>
        <dbReference type="ARBA" id="ARBA00023004"/>
    </source>
</evidence>
<evidence type="ECO:0000256" key="6">
    <source>
        <dbReference type="ARBA" id="ARBA00022748"/>
    </source>
</evidence>
<dbReference type="InterPro" id="IPR012340">
    <property type="entry name" value="NA-bd_OB-fold"/>
</dbReference>
<feature type="topological domain" description="Extracellular" evidence="12">
    <location>
        <begin position="29"/>
        <end position="148"/>
    </location>
</feature>
<dbReference type="RefSeq" id="WP_089418393.1">
    <property type="nucleotide sequence ID" value="NZ_CP022424.1"/>
</dbReference>
<comment type="subcellular location">
    <subcellularLocation>
        <location evidence="1">Cell inner membrane</location>
    </subcellularLocation>
    <subcellularLocation>
        <location evidence="12">Cell membrane</location>
        <topology evidence="12">Single-pass type II membrane protein</topology>
    </subcellularLocation>
</comment>
<gene>
    <name evidence="12" type="primary">ccmE</name>
    <name evidence="12" type="synonym">cycJ</name>
    <name evidence="14" type="ORF">VITFI_CDS3469</name>
</gene>
<feature type="binding site" description="axial binding residue" evidence="12 13">
    <location>
        <position position="127"/>
    </location>
    <ligand>
        <name>heme</name>
        <dbReference type="ChEBI" id="CHEBI:30413"/>
    </ligand>
    <ligandPart>
        <name>Fe</name>
        <dbReference type="ChEBI" id="CHEBI:18248"/>
    </ligandPart>
</feature>
<dbReference type="NCBIfam" id="NF009729">
    <property type="entry name" value="PRK13254.1-3"/>
    <property type="match status" value="1"/>
</dbReference>
<keyword evidence="10 12" id="KW-0472">Membrane</keyword>
<dbReference type="OrthoDB" id="9793584at2"/>
<sequence length="148" mass="15697">MTARQRRFLLLALVLAVLGLGGALLLRAFQSNLVFFVTPSQVVQGEVNRADTLRLGGLVQPGSIHREAQSLRVRFVLSDGGHQIPVVYEGVLPDLFVAGKGAIAQGRLDASGTLQAAEVLAKHDENYMPAAVHDALKRHGASAPGSQP</sequence>
<evidence type="ECO:0000313" key="15">
    <source>
        <dbReference type="Proteomes" id="UP000199729"/>
    </source>
</evidence>
<dbReference type="GO" id="GO:0005886">
    <property type="term" value="C:plasma membrane"/>
    <property type="evidence" value="ECO:0007669"/>
    <property type="project" value="UniProtKB-SubCell"/>
</dbReference>
<dbReference type="SUPFAM" id="SSF82093">
    <property type="entry name" value="Heme chaperone CcmE"/>
    <property type="match status" value="1"/>
</dbReference>
<feature type="topological domain" description="Cytoplasmic" evidence="12">
    <location>
        <begin position="1"/>
        <end position="7"/>
    </location>
</feature>
<reference evidence="14 15" key="1">
    <citation type="submission" date="2017-07" db="EMBL/GenBank/DDBJ databases">
        <title>Complete Genome Sequence of the cosmetic ferment Vitreoscilla filiformis (ATCC15551).</title>
        <authorList>
            <person name="Contreras S."/>
            <person name="Sagory-Zalkind P."/>
            <person name="Blanquart H."/>
            <person name="Iltis A."/>
            <person name="Morand S.C."/>
        </authorList>
    </citation>
    <scope>NUCLEOTIDE SEQUENCE [LARGE SCALE GENOMIC DNA]</scope>
    <source>
        <strain evidence="14 15">ATCC 15551</strain>
        <plasmid evidence="15">Plasmid pvf1</plasmid>
    </source>
</reference>
<keyword evidence="15" id="KW-1185">Reference proteome</keyword>
<evidence type="ECO:0000256" key="8">
    <source>
        <dbReference type="ARBA" id="ARBA00022989"/>
    </source>
</evidence>
<dbReference type="Pfam" id="PF03100">
    <property type="entry name" value="CcmE"/>
    <property type="match status" value="1"/>
</dbReference>
<evidence type="ECO:0000256" key="3">
    <source>
        <dbReference type="ARBA" id="ARBA00022617"/>
    </source>
</evidence>
<dbReference type="PANTHER" id="PTHR34128:SF2">
    <property type="entry name" value="CYTOCHROME C-TYPE BIOGENESIS PROTEIN CCME HOMOLOG, MITOCHONDRIAL"/>
    <property type="match status" value="1"/>
</dbReference>
<evidence type="ECO:0000256" key="1">
    <source>
        <dbReference type="ARBA" id="ARBA00004533"/>
    </source>
</evidence>
<feature type="binding site" description="covalent" evidence="12 13">
    <location>
        <position position="123"/>
    </location>
    <ligand>
        <name>heme</name>
        <dbReference type="ChEBI" id="CHEBI:30413"/>
    </ligand>
</feature>
<evidence type="ECO:0000256" key="12">
    <source>
        <dbReference type="HAMAP-Rule" id="MF_01959"/>
    </source>
</evidence>
<dbReference type="InterPro" id="IPR004329">
    <property type="entry name" value="CcmE"/>
</dbReference>
<keyword evidence="3 12" id="KW-0349">Heme</keyword>
<evidence type="ECO:0000313" key="14">
    <source>
        <dbReference type="EMBL" id="ASM79246.1"/>
    </source>
</evidence>
<dbReference type="FunFam" id="2.40.50.140:FF:000104">
    <property type="entry name" value="Cytochrome c-type biogenesis protein CcmE"/>
    <property type="match status" value="1"/>
</dbReference>
<evidence type="ECO:0000256" key="2">
    <source>
        <dbReference type="ARBA" id="ARBA00022475"/>
    </source>
</evidence>
<evidence type="ECO:0000256" key="5">
    <source>
        <dbReference type="ARBA" id="ARBA00022723"/>
    </source>
</evidence>
<dbReference type="NCBIfam" id="NF009731">
    <property type="entry name" value="PRK13254.1-5"/>
    <property type="match status" value="1"/>
</dbReference>
<dbReference type="PANTHER" id="PTHR34128">
    <property type="entry name" value="CYTOCHROME C-TYPE BIOGENESIS PROTEIN CCME HOMOLOG, MITOCHONDRIAL"/>
    <property type="match status" value="1"/>
</dbReference>
<dbReference type="AlphaFoldDB" id="A0A221KJQ8"/>
<organism evidence="14 15">
    <name type="scientific">Vitreoscilla filiformis</name>
    <dbReference type="NCBI Taxonomy" id="63"/>
    <lineage>
        <taxon>Bacteria</taxon>
        <taxon>Pseudomonadati</taxon>
        <taxon>Pseudomonadota</taxon>
        <taxon>Betaproteobacteria</taxon>
        <taxon>Neisseriales</taxon>
        <taxon>Neisseriaceae</taxon>
        <taxon>Vitreoscilla</taxon>
    </lineage>
</organism>
<evidence type="ECO:0000256" key="11">
    <source>
        <dbReference type="ARBA" id="ARBA00056663"/>
    </source>
</evidence>
<keyword evidence="9 12" id="KW-0408">Iron</keyword>
<dbReference type="GO" id="GO:0017004">
    <property type="term" value="P:cytochrome complex assembly"/>
    <property type="evidence" value="ECO:0007669"/>
    <property type="project" value="UniProtKB-KW"/>
</dbReference>
<keyword evidence="14" id="KW-0614">Plasmid</keyword>
<evidence type="ECO:0000256" key="13">
    <source>
        <dbReference type="PIRSR" id="PIRSR604329-50"/>
    </source>
</evidence>
<dbReference type="InterPro" id="IPR036127">
    <property type="entry name" value="CcmE-like_sf"/>
</dbReference>
<name>A0A221KJQ8_VITFI</name>
<keyword evidence="5 12" id="KW-0479">Metal-binding</keyword>
<evidence type="ECO:0000256" key="7">
    <source>
        <dbReference type="ARBA" id="ARBA00022968"/>
    </source>
</evidence>
<keyword evidence="2 12" id="KW-1003">Cell membrane</keyword>
<keyword evidence="6 12" id="KW-0201">Cytochrome c-type biogenesis</keyword>
<dbReference type="Proteomes" id="UP000199729">
    <property type="component" value="Plasmid pVF1"/>
</dbReference>
<dbReference type="NCBIfam" id="NF009727">
    <property type="entry name" value="PRK13254.1-1"/>
    <property type="match status" value="1"/>
</dbReference>
<proteinExistence type="inferred from homology"/>
<keyword evidence="8 12" id="KW-1133">Transmembrane helix</keyword>
<evidence type="ECO:0000256" key="4">
    <source>
        <dbReference type="ARBA" id="ARBA00022692"/>
    </source>
</evidence>
<dbReference type="EMBL" id="CP022424">
    <property type="protein sequence ID" value="ASM79246.1"/>
    <property type="molecule type" value="Genomic_DNA"/>
</dbReference>
<keyword evidence="7 12" id="KW-0735">Signal-anchor</keyword>
<dbReference type="GO" id="GO:0020037">
    <property type="term" value="F:heme binding"/>
    <property type="evidence" value="ECO:0007669"/>
    <property type="project" value="InterPro"/>
</dbReference>
<dbReference type="HAMAP" id="MF_01959">
    <property type="entry name" value="CcmE"/>
    <property type="match status" value="1"/>
</dbReference>
<dbReference type="Gene3D" id="2.40.50.140">
    <property type="entry name" value="Nucleic acid-binding proteins"/>
    <property type="match status" value="1"/>
</dbReference>
<dbReference type="GO" id="GO:0046872">
    <property type="term" value="F:metal ion binding"/>
    <property type="evidence" value="ECO:0007669"/>
    <property type="project" value="UniProtKB-KW"/>
</dbReference>
<evidence type="ECO:0000256" key="10">
    <source>
        <dbReference type="ARBA" id="ARBA00023136"/>
    </source>
</evidence>